<evidence type="ECO:0000313" key="8">
    <source>
        <dbReference type="Proteomes" id="UP000481861"/>
    </source>
</evidence>
<dbReference type="InterPro" id="IPR002403">
    <property type="entry name" value="Cyt_P450_E_grp-IV"/>
</dbReference>
<evidence type="ECO:0000256" key="5">
    <source>
        <dbReference type="ARBA" id="ARBA00023004"/>
    </source>
</evidence>
<name>A0A7C8IJD0_9PLEO</name>
<keyword evidence="8" id="KW-1185">Reference proteome</keyword>
<dbReference type="CDD" id="cd11040">
    <property type="entry name" value="CYP7_CYP8-like"/>
    <property type="match status" value="1"/>
</dbReference>
<comment type="caution">
    <text evidence="7">The sequence shown here is derived from an EMBL/GenBank/DDBJ whole genome shotgun (WGS) entry which is preliminary data.</text>
</comment>
<dbReference type="PANTHER" id="PTHR24304:SF2">
    <property type="entry name" value="24-HYDROXYCHOLESTEROL 7-ALPHA-HYDROXYLASE"/>
    <property type="match status" value="1"/>
</dbReference>
<dbReference type="InterPro" id="IPR036396">
    <property type="entry name" value="Cyt_P450_sf"/>
</dbReference>
<dbReference type="GO" id="GO:0008395">
    <property type="term" value="F:steroid hydroxylase activity"/>
    <property type="evidence" value="ECO:0007669"/>
    <property type="project" value="TreeGrafter"/>
</dbReference>
<evidence type="ECO:0000256" key="1">
    <source>
        <dbReference type="ARBA" id="ARBA00001971"/>
    </source>
</evidence>
<dbReference type="Pfam" id="PF00067">
    <property type="entry name" value="p450"/>
    <property type="match status" value="1"/>
</dbReference>
<evidence type="ECO:0000256" key="2">
    <source>
        <dbReference type="ARBA" id="ARBA00010617"/>
    </source>
</evidence>
<proteinExistence type="inferred from homology"/>
<evidence type="ECO:0000256" key="6">
    <source>
        <dbReference type="PIRSR" id="PIRSR602403-1"/>
    </source>
</evidence>
<dbReference type="InterPro" id="IPR001128">
    <property type="entry name" value="Cyt_P450"/>
</dbReference>
<comment type="cofactor">
    <cofactor evidence="1 6">
        <name>heme</name>
        <dbReference type="ChEBI" id="CHEBI:30413"/>
    </cofactor>
</comment>
<dbReference type="EMBL" id="JAADJZ010000004">
    <property type="protein sequence ID" value="KAF2875750.1"/>
    <property type="molecule type" value="Genomic_DNA"/>
</dbReference>
<dbReference type="SUPFAM" id="SSF48264">
    <property type="entry name" value="Cytochrome P450"/>
    <property type="match status" value="1"/>
</dbReference>
<dbReference type="OrthoDB" id="1470350at2759"/>
<organism evidence="7 8">
    <name type="scientific">Massariosphaeria phaeospora</name>
    <dbReference type="NCBI Taxonomy" id="100035"/>
    <lineage>
        <taxon>Eukaryota</taxon>
        <taxon>Fungi</taxon>
        <taxon>Dikarya</taxon>
        <taxon>Ascomycota</taxon>
        <taxon>Pezizomycotina</taxon>
        <taxon>Dothideomycetes</taxon>
        <taxon>Pleosporomycetidae</taxon>
        <taxon>Pleosporales</taxon>
        <taxon>Pleosporales incertae sedis</taxon>
        <taxon>Massariosphaeria</taxon>
    </lineage>
</organism>
<dbReference type="GO" id="GO:0005506">
    <property type="term" value="F:iron ion binding"/>
    <property type="evidence" value="ECO:0007669"/>
    <property type="project" value="InterPro"/>
</dbReference>
<sequence>MVLARHGTTREISLLKWSQHVLLEGATRSFFGDALLDLEPNLFESFFQFDDSSWKLPYRIPSILARDVKKAQAITEKALANYFDLPAERRSDASSLVHQVELFMRASRIQSNDIGVLVLMFYWVINANAWKSSFWMIAEIVNNETLRTSILEEVEPHIASVVERSISSTDFATQLQNCPNLVAVYHESLRVTSASTSVRIVTKEARVGPFQLRKGARMIIPYRQMLLDEDTYGAKADEFNYKRFINDPGLSRSPYYKPFGGGTSLCPGRALAQKEILTFVALAIGKFRARRTCGANGKRDGVPRINTRTPCIGIMSPEEGHDVRVVITEPSP</sequence>
<reference evidence="7 8" key="1">
    <citation type="submission" date="2020-01" db="EMBL/GenBank/DDBJ databases">
        <authorList>
            <consortium name="DOE Joint Genome Institute"/>
            <person name="Haridas S."/>
            <person name="Albert R."/>
            <person name="Binder M."/>
            <person name="Bloem J."/>
            <person name="Labutti K."/>
            <person name="Salamov A."/>
            <person name="Andreopoulos B."/>
            <person name="Baker S.E."/>
            <person name="Barry K."/>
            <person name="Bills G."/>
            <person name="Bluhm B.H."/>
            <person name="Cannon C."/>
            <person name="Castanera R."/>
            <person name="Culley D.E."/>
            <person name="Daum C."/>
            <person name="Ezra D."/>
            <person name="Gonzalez J.B."/>
            <person name="Henrissat B."/>
            <person name="Kuo A."/>
            <person name="Liang C."/>
            <person name="Lipzen A."/>
            <person name="Lutzoni F."/>
            <person name="Magnuson J."/>
            <person name="Mondo S."/>
            <person name="Nolan M."/>
            <person name="Ohm R."/>
            <person name="Pangilinan J."/>
            <person name="Park H.-J.H."/>
            <person name="Ramirez L."/>
            <person name="Alfaro M."/>
            <person name="Sun H."/>
            <person name="Tritt A."/>
            <person name="Yoshinaga Y."/>
            <person name="Zwiers L.-H.L."/>
            <person name="Turgeon B.G."/>
            <person name="Goodwin S.B."/>
            <person name="Spatafora J.W."/>
            <person name="Crous P.W."/>
            <person name="Grigoriev I.V."/>
        </authorList>
    </citation>
    <scope>NUCLEOTIDE SEQUENCE [LARGE SCALE GENOMIC DNA]</scope>
    <source>
        <strain evidence="7 8">CBS 611.86</strain>
    </source>
</reference>
<keyword evidence="4 6" id="KW-0479">Metal-binding</keyword>
<dbReference type="Proteomes" id="UP000481861">
    <property type="component" value="Unassembled WGS sequence"/>
</dbReference>
<accession>A0A7C8IJD0</accession>
<dbReference type="GO" id="GO:0020037">
    <property type="term" value="F:heme binding"/>
    <property type="evidence" value="ECO:0007669"/>
    <property type="project" value="InterPro"/>
</dbReference>
<protein>
    <submittedName>
        <fullName evidence="7">Cytochrome P450</fullName>
    </submittedName>
</protein>
<evidence type="ECO:0000313" key="7">
    <source>
        <dbReference type="EMBL" id="KAF2875750.1"/>
    </source>
</evidence>
<dbReference type="AlphaFoldDB" id="A0A7C8IJD0"/>
<dbReference type="GO" id="GO:0016705">
    <property type="term" value="F:oxidoreductase activity, acting on paired donors, with incorporation or reduction of molecular oxygen"/>
    <property type="evidence" value="ECO:0007669"/>
    <property type="project" value="InterPro"/>
</dbReference>
<comment type="similarity">
    <text evidence="2">Belongs to the cytochrome P450 family.</text>
</comment>
<keyword evidence="3 6" id="KW-0349">Heme</keyword>
<dbReference type="PANTHER" id="PTHR24304">
    <property type="entry name" value="CYTOCHROME P450 FAMILY 7"/>
    <property type="match status" value="1"/>
</dbReference>
<dbReference type="Gene3D" id="1.10.630.10">
    <property type="entry name" value="Cytochrome P450"/>
    <property type="match status" value="1"/>
</dbReference>
<feature type="binding site" description="axial binding residue" evidence="6">
    <location>
        <position position="266"/>
    </location>
    <ligand>
        <name>heme</name>
        <dbReference type="ChEBI" id="CHEBI:30413"/>
    </ligand>
    <ligandPart>
        <name>Fe</name>
        <dbReference type="ChEBI" id="CHEBI:18248"/>
    </ligandPart>
</feature>
<evidence type="ECO:0000256" key="4">
    <source>
        <dbReference type="ARBA" id="ARBA00022723"/>
    </source>
</evidence>
<gene>
    <name evidence="7" type="ORF">BDV95DRAFT_485317</name>
</gene>
<evidence type="ECO:0000256" key="3">
    <source>
        <dbReference type="ARBA" id="ARBA00022617"/>
    </source>
</evidence>
<dbReference type="PRINTS" id="PR00465">
    <property type="entry name" value="EP450IV"/>
</dbReference>
<keyword evidence="5 6" id="KW-0408">Iron</keyword>
<dbReference type="InterPro" id="IPR050529">
    <property type="entry name" value="CYP450_sterol_14alpha_dmase"/>
</dbReference>